<feature type="transmembrane region" description="Helical" evidence="11">
    <location>
        <begin position="34"/>
        <end position="52"/>
    </location>
</feature>
<dbReference type="Proteomes" id="UP000694381">
    <property type="component" value="Unassembled WGS sequence"/>
</dbReference>
<keyword evidence="13" id="KW-1185">Reference proteome</keyword>
<dbReference type="InterPro" id="IPR004072">
    <property type="entry name" value="Vmron_rcpt_1"/>
</dbReference>
<keyword evidence="8 11" id="KW-0472">Membrane</keyword>
<keyword evidence="3 11" id="KW-1003">Cell membrane</keyword>
<evidence type="ECO:0000256" key="5">
    <source>
        <dbReference type="ARBA" id="ARBA00022692"/>
    </source>
</evidence>
<dbReference type="GeneTree" id="ENSGT00960000186612"/>
<dbReference type="PANTHER" id="PTHR24062">
    <property type="entry name" value="VOMERONASAL TYPE-1 RECEPTOR"/>
    <property type="match status" value="1"/>
</dbReference>
<evidence type="ECO:0000256" key="7">
    <source>
        <dbReference type="ARBA" id="ARBA00023040"/>
    </source>
</evidence>
<evidence type="ECO:0000256" key="4">
    <source>
        <dbReference type="ARBA" id="ARBA00022507"/>
    </source>
</evidence>
<keyword evidence="5 11" id="KW-0812">Transmembrane</keyword>
<feature type="transmembrane region" description="Helical" evidence="11">
    <location>
        <begin position="177"/>
        <end position="194"/>
    </location>
</feature>
<keyword evidence="4 11" id="KW-0589">Pheromone response</keyword>
<organism evidence="12 13">
    <name type="scientific">Nannospalax galili</name>
    <name type="common">Northern Israeli blind subterranean mole rat</name>
    <name type="synonym">Spalax galili</name>
    <dbReference type="NCBI Taxonomy" id="1026970"/>
    <lineage>
        <taxon>Eukaryota</taxon>
        <taxon>Metazoa</taxon>
        <taxon>Chordata</taxon>
        <taxon>Craniata</taxon>
        <taxon>Vertebrata</taxon>
        <taxon>Euteleostomi</taxon>
        <taxon>Mammalia</taxon>
        <taxon>Eutheria</taxon>
        <taxon>Euarchontoglires</taxon>
        <taxon>Glires</taxon>
        <taxon>Rodentia</taxon>
        <taxon>Myomorpha</taxon>
        <taxon>Muroidea</taxon>
        <taxon>Spalacidae</taxon>
        <taxon>Spalacinae</taxon>
        <taxon>Nannospalax</taxon>
    </lineage>
</organism>
<keyword evidence="9 11" id="KW-0675">Receptor</keyword>
<evidence type="ECO:0000256" key="8">
    <source>
        <dbReference type="ARBA" id="ARBA00023136"/>
    </source>
</evidence>
<dbReference type="Gene3D" id="1.20.1070.10">
    <property type="entry name" value="Rhodopsin 7-helix transmembrane proteins"/>
    <property type="match status" value="1"/>
</dbReference>
<evidence type="ECO:0000256" key="10">
    <source>
        <dbReference type="ARBA" id="ARBA00023224"/>
    </source>
</evidence>
<evidence type="ECO:0000256" key="2">
    <source>
        <dbReference type="ARBA" id="ARBA00010663"/>
    </source>
</evidence>
<evidence type="ECO:0000313" key="13">
    <source>
        <dbReference type="Proteomes" id="UP000694381"/>
    </source>
</evidence>
<feature type="transmembrane region" description="Helical" evidence="11">
    <location>
        <begin position="116"/>
        <end position="134"/>
    </location>
</feature>
<dbReference type="Ensembl" id="ENSNGAT00000000537.1">
    <property type="protein sequence ID" value="ENSNGAP00000000526.1"/>
    <property type="gene ID" value="ENSNGAG00000000402.1"/>
</dbReference>
<dbReference type="GO" id="GO:0005886">
    <property type="term" value="C:plasma membrane"/>
    <property type="evidence" value="ECO:0007669"/>
    <property type="project" value="UniProtKB-SubCell"/>
</dbReference>
<keyword evidence="6 11" id="KW-1133">Transmembrane helix</keyword>
<evidence type="ECO:0000256" key="9">
    <source>
        <dbReference type="ARBA" id="ARBA00023170"/>
    </source>
</evidence>
<reference evidence="12" key="2">
    <citation type="submission" date="2025-09" db="UniProtKB">
        <authorList>
            <consortium name="Ensembl"/>
        </authorList>
    </citation>
    <scope>IDENTIFICATION</scope>
</reference>
<protein>
    <recommendedName>
        <fullName evidence="11">Vomeronasal type-1 receptor</fullName>
    </recommendedName>
</protein>
<dbReference type="OMA" id="PREMHND"/>
<keyword evidence="7 11" id="KW-0297">G-protein coupled receptor</keyword>
<evidence type="ECO:0000313" key="12">
    <source>
        <dbReference type="Ensembl" id="ENSNGAP00000000526.1"/>
    </source>
</evidence>
<evidence type="ECO:0000256" key="11">
    <source>
        <dbReference type="RuleBase" id="RU364061"/>
    </source>
</evidence>
<accession>A0A8C6Q917</accession>
<comment type="similarity">
    <text evidence="2 11">Belongs to the G-protein coupled receptor 1 family.</text>
</comment>
<dbReference type="GO" id="GO:0019236">
    <property type="term" value="P:response to pheromone"/>
    <property type="evidence" value="ECO:0007669"/>
    <property type="project" value="UniProtKB-KW"/>
</dbReference>
<sequence>MSCQNEILKVTEDLAFQVLLDFPSWEWHCRPTQVILKITALANFLILLTTVFPSNMIFVPRRPLSDLQCKLEYYIHLVARDTSLCSMCVLSIYQFVTLVPGNWGRVMLRGSAQGTVGYSCCACWLFSLLDNIYIPMKVTGPQNTLNGTDFKRKWIFSTSNFNIGMASLRFAHDTVSICLMVWTSASMVILLHRYHQRLKHIHTPSHPETRATHTIILLVVTFVSFYVLDCIWFCLNMSVMNSHLWLRCVSELLITSFPTVSSIILIIRDPRDPCSVLANHSQ</sequence>
<comment type="subcellular location">
    <subcellularLocation>
        <location evidence="1 11">Cell membrane</location>
        <topology evidence="1 11">Multi-pass membrane protein</topology>
    </subcellularLocation>
</comment>
<evidence type="ECO:0000256" key="6">
    <source>
        <dbReference type="ARBA" id="ARBA00022989"/>
    </source>
</evidence>
<name>A0A8C6Q917_NANGA</name>
<evidence type="ECO:0000256" key="1">
    <source>
        <dbReference type="ARBA" id="ARBA00004651"/>
    </source>
</evidence>
<dbReference type="FunFam" id="1.20.1070.10:FF:000120">
    <property type="entry name" value="Vomeronasal type-1 receptor"/>
    <property type="match status" value="1"/>
</dbReference>
<dbReference type="AlphaFoldDB" id="A0A8C6Q917"/>
<keyword evidence="10 11" id="KW-0807">Transducer</keyword>
<dbReference type="GO" id="GO:0016503">
    <property type="term" value="F:pheromone receptor activity"/>
    <property type="evidence" value="ECO:0007669"/>
    <property type="project" value="InterPro"/>
</dbReference>
<proteinExistence type="inferred from homology"/>
<feature type="transmembrane region" description="Helical" evidence="11">
    <location>
        <begin position="73"/>
        <end position="96"/>
    </location>
</feature>
<evidence type="ECO:0000256" key="3">
    <source>
        <dbReference type="ARBA" id="ARBA00022475"/>
    </source>
</evidence>
<dbReference type="SUPFAM" id="SSF81321">
    <property type="entry name" value="Family A G protein-coupled receptor-like"/>
    <property type="match status" value="1"/>
</dbReference>
<reference evidence="12" key="1">
    <citation type="submission" date="2025-08" db="UniProtKB">
        <authorList>
            <consortium name="Ensembl"/>
        </authorList>
    </citation>
    <scope>IDENTIFICATION</scope>
</reference>
<dbReference type="Pfam" id="PF03402">
    <property type="entry name" value="V1R"/>
    <property type="match status" value="1"/>
</dbReference>
<feature type="transmembrane region" description="Helical" evidence="11">
    <location>
        <begin position="244"/>
        <end position="267"/>
    </location>
</feature>
<feature type="transmembrane region" description="Helical" evidence="11">
    <location>
        <begin position="215"/>
        <end position="238"/>
    </location>
</feature>